<feature type="chain" id="PRO_5042058071" evidence="1">
    <location>
        <begin position="18"/>
        <end position="265"/>
    </location>
</feature>
<dbReference type="Gene3D" id="3.40.190.10">
    <property type="entry name" value="Periplasmic binding protein-like II"/>
    <property type="match status" value="2"/>
</dbReference>
<proteinExistence type="predicted"/>
<dbReference type="Proteomes" id="UP000032568">
    <property type="component" value="Chromosome"/>
</dbReference>
<organism evidence="2 3">
    <name type="scientific">Thalassomonas actiniarum</name>
    <dbReference type="NCBI Taxonomy" id="485447"/>
    <lineage>
        <taxon>Bacteria</taxon>
        <taxon>Pseudomonadati</taxon>
        <taxon>Pseudomonadota</taxon>
        <taxon>Gammaproteobacteria</taxon>
        <taxon>Alteromonadales</taxon>
        <taxon>Colwelliaceae</taxon>
        <taxon>Thalassomonas</taxon>
    </lineage>
</organism>
<evidence type="ECO:0000313" key="3">
    <source>
        <dbReference type="Proteomes" id="UP000032568"/>
    </source>
</evidence>
<gene>
    <name evidence="2" type="ORF">SG35_005750</name>
</gene>
<evidence type="ECO:0000313" key="2">
    <source>
        <dbReference type="EMBL" id="WDE00156.1"/>
    </source>
</evidence>
<reference evidence="2 3" key="2">
    <citation type="journal article" date="2022" name="Mar. Drugs">
        <title>Bioassay-Guided Fractionation Leads to the Detection of Cholic Acid Generated by the Rare Thalassomonas sp.</title>
        <authorList>
            <person name="Pheiffer F."/>
            <person name="Schneider Y.K."/>
            <person name="Hansen E.H."/>
            <person name="Andersen J.H."/>
            <person name="Isaksson J."/>
            <person name="Busche T."/>
            <person name="R C."/>
            <person name="Kalinowski J."/>
            <person name="Zyl L.V."/>
            <person name="Trindade M."/>
        </authorList>
    </citation>
    <scope>NUCLEOTIDE SEQUENCE [LARGE SCALE GENOMIC DNA]</scope>
    <source>
        <strain evidence="2 3">A5K-106</strain>
    </source>
</reference>
<protein>
    <submittedName>
        <fullName evidence="2">Transporter substrate-binding domain-containing protein</fullName>
    </submittedName>
</protein>
<dbReference type="SUPFAM" id="SSF53850">
    <property type="entry name" value="Periplasmic binding protein-like II"/>
    <property type="match status" value="1"/>
</dbReference>
<dbReference type="EMBL" id="CP059735">
    <property type="protein sequence ID" value="WDE00156.1"/>
    <property type="molecule type" value="Genomic_DNA"/>
</dbReference>
<keyword evidence="3" id="KW-1185">Reference proteome</keyword>
<dbReference type="AlphaFoldDB" id="A0AAE9YSA5"/>
<evidence type="ECO:0000256" key="1">
    <source>
        <dbReference type="SAM" id="SignalP"/>
    </source>
</evidence>
<accession>A0AAE9YSA5</accession>
<keyword evidence="1" id="KW-0732">Signal</keyword>
<feature type="signal peptide" evidence="1">
    <location>
        <begin position="1"/>
        <end position="17"/>
    </location>
</feature>
<dbReference type="RefSeq" id="WP_160298401.1">
    <property type="nucleotide sequence ID" value="NZ_CP059735.1"/>
</dbReference>
<sequence length="265" mass="30223">MKTLVVLVLLSVFSRFANCSALPEVIEIKVGTIPRPPFLAANDMTGAAAEVLAAMNRVQNQFEFILVSVPTKRRIQSLTDGWVDVFMWDNPAWGWKKDSLLLSLPLVANKDVFLALKQEQRDQAFFADLTDKRLVAVHGYYYRFADFITDESRLSKMFDISLVSNEELTIKMLLAKRADIAAVSTITLNWFLLRYPQYRDKLIISERIDSSHERFFLIPKSAPIQAREIDEILATADQQGLLSVIYQRYGLEKADFTGLNRKVVP</sequence>
<reference evidence="2 3" key="1">
    <citation type="journal article" date="2015" name="Genome Announc.">
        <title>Draft Genome Sequences of Marine Isolates of Thalassomonas viridans and Thalassomonas actiniarum.</title>
        <authorList>
            <person name="Olonade I."/>
            <person name="van Zyl L.J."/>
            <person name="Trindade M."/>
        </authorList>
    </citation>
    <scope>NUCLEOTIDE SEQUENCE [LARGE SCALE GENOMIC DNA]</scope>
    <source>
        <strain evidence="2 3">A5K-106</strain>
    </source>
</reference>
<name>A0AAE9YSA5_9GAMM</name>
<dbReference type="KEGG" id="tact:SG35_005750"/>